<reference evidence="3" key="1">
    <citation type="submission" date="2016-11" db="UniProtKB">
        <authorList>
            <consortium name="WormBaseParasite"/>
        </authorList>
    </citation>
    <scope>IDENTIFICATION</scope>
</reference>
<accession>A0A1I7XIU1</accession>
<dbReference type="Proteomes" id="UP000095283">
    <property type="component" value="Unplaced"/>
</dbReference>
<organism evidence="2 3">
    <name type="scientific">Heterorhabditis bacteriophora</name>
    <name type="common">Entomopathogenic nematode worm</name>
    <dbReference type="NCBI Taxonomy" id="37862"/>
    <lineage>
        <taxon>Eukaryota</taxon>
        <taxon>Metazoa</taxon>
        <taxon>Ecdysozoa</taxon>
        <taxon>Nematoda</taxon>
        <taxon>Chromadorea</taxon>
        <taxon>Rhabditida</taxon>
        <taxon>Rhabditina</taxon>
        <taxon>Rhabditomorpha</taxon>
        <taxon>Strongyloidea</taxon>
        <taxon>Heterorhabditidae</taxon>
        <taxon>Heterorhabditis</taxon>
    </lineage>
</organism>
<keyword evidence="2" id="KW-1185">Reference proteome</keyword>
<sequence>MLREELAATEAQVLTAQAEEAPPKQLHTAKEGNPSVQVKDVIRETARDAVLQ</sequence>
<protein>
    <submittedName>
        <fullName evidence="3">Uncharacterized protein</fullName>
    </submittedName>
</protein>
<evidence type="ECO:0000256" key="1">
    <source>
        <dbReference type="SAM" id="MobiDB-lite"/>
    </source>
</evidence>
<feature type="region of interest" description="Disordered" evidence="1">
    <location>
        <begin position="16"/>
        <end position="39"/>
    </location>
</feature>
<evidence type="ECO:0000313" key="3">
    <source>
        <dbReference type="WBParaSite" id="Hba_17623"/>
    </source>
</evidence>
<dbReference type="AlphaFoldDB" id="A0A1I7XIU1"/>
<name>A0A1I7XIU1_HETBA</name>
<evidence type="ECO:0000313" key="2">
    <source>
        <dbReference type="Proteomes" id="UP000095283"/>
    </source>
</evidence>
<proteinExistence type="predicted"/>
<dbReference type="WBParaSite" id="Hba_17623">
    <property type="protein sequence ID" value="Hba_17623"/>
    <property type="gene ID" value="Hba_17623"/>
</dbReference>